<dbReference type="Proteomes" id="UP000271031">
    <property type="component" value="Unassembled WGS sequence"/>
</dbReference>
<reference evidence="1 2" key="1">
    <citation type="submission" date="2018-10" db="EMBL/GenBank/DDBJ databases">
        <title>Phylogenomics of Brevibacillus.</title>
        <authorList>
            <person name="Dunlap C."/>
        </authorList>
    </citation>
    <scope>NUCLEOTIDE SEQUENCE [LARGE SCALE GENOMIC DNA]</scope>
    <source>
        <strain evidence="1 2">JCM 15716</strain>
    </source>
</reference>
<protein>
    <recommendedName>
        <fullName evidence="3">YolD-like family protein</fullName>
    </recommendedName>
</protein>
<dbReference type="OrthoDB" id="2476215at2"/>
<keyword evidence="2" id="KW-1185">Reference proteome</keyword>
<evidence type="ECO:0008006" key="3">
    <source>
        <dbReference type="Google" id="ProtNLM"/>
    </source>
</evidence>
<dbReference type="Pfam" id="PF08863">
    <property type="entry name" value="YolD"/>
    <property type="match status" value="1"/>
</dbReference>
<proteinExistence type="predicted"/>
<dbReference type="RefSeq" id="WP_122920808.1">
    <property type="nucleotide sequence ID" value="NZ_RHHQ01000023.1"/>
</dbReference>
<gene>
    <name evidence="1" type="ORF">EDM56_25720</name>
</gene>
<evidence type="ECO:0000313" key="1">
    <source>
        <dbReference type="EMBL" id="RNB81127.1"/>
    </source>
</evidence>
<evidence type="ECO:0000313" key="2">
    <source>
        <dbReference type="Proteomes" id="UP000271031"/>
    </source>
</evidence>
<name>A0A3M8D140_9BACL</name>
<organism evidence="1 2">
    <name type="scientific">Brevibacillus fluminis</name>
    <dbReference type="NCBI Taxonomy" id="511487"/>
    <lineage>
        <taxon>Bacteria</taxon>
        <taxon>Bacillati</taxon>
        <taxon>Bacillota</taxon>
        <taxon>Bacilli</taxon>
        <taxon>Bacillales</taxon>
        <taxon>Paenibacillaceae</taxon>
        <taxon>Brevibacillus</taxon>
    </lineage>
</organism>
<dbReference type="EMBL" id="RHHQ01000023">
    <property type="protein sequence ID" value="RNB81127.1"/>
    <property type="molecule type" value="Genomic_DNA"/>
</dbReference>
<dbReference type="InterPro" id="IPR014962">
    <property type="entry name" value="YolD"/>
</dbReference>
<sequence length="111" mass="12975">MNDTEDAHGYATMQPLQGDFLHTNMPVYTREVQSRHDYDQIAKINEKLADSKRYQFPLTVRYWKPIADDHGAVLAVHGVVGDFDPSRHEVRINQKNGRWTWLQLRRIVAVE</sequence>
<accession>A0A3M8D140</accession>
<comment type="caution">
    <text evidence="1">The sequence shown here is derived from an EMBL/GenBank/DDBJ whole genome shotgun (WGS) entry which is preliminary data.</text>
</comment>
<dbReference type="AlphaFoldDB" id="A0A3M8D140"/>